<keyword evidence="3 5" id="KW-1133">Transmembrane helix</keyword>
<sequence>MFQKFNRDAKILIALNAIGQLFLQFSFFIMPFYLRALGYSMEDMGTFFSLRTFVGALFFLLAGQISLKIGYKKSLLLGAVLGFIGRILQVTALNYHLLLLGFLLVGINMGIRQPNFSALLSEEVGDELRHRAFSMSFGLGTMFNAVGVLLAGFMPDFLEDIFGVTPQLAYRLVLAFSFLQFLITIPALLIIKDVPVKNPKIQWRTELIVKILKFSVPSAIIGLGAGITIPYMQLYFDMRFGVTLAAISGVFFFQQLVMGLGSFILPRLVDRIGPVKTITLFQSSAALLFAVFPSINIFTLAAFFYIVRSILMNIVWPINDSFMLGFFSTEEKATAVGIRRAFSTFMRGIGNYIGGFLFGISLSYPFYTTAILYLIATILFHFFFAKYNKCLSASTCL</sequence>
<dbReference type="InterPro" id="IPR011701">
    <property type="entry name" value="MFS"/>
</dbReference>
<feature type="domain" description="Major facilitator superfamily (MFS) profile" evidence="6">
    <location>
        <begin position="1"/>
        <end position="388"/>
    </location>
</feature>
<dbReference type="GO" id="GO:0016020">
    <property type="term" value="C:membrane"/>
    <property type="evidence" value="ECO:0007669"/>
    <property type="project" value="UniProtKB-SubCell"/>
</dbReference>
<comment type="caution">
    <text evidence="7">The sequence shown here is derived from an EMBL/GenBank/DDBJ whole genome shotgun (WGS) entry which is preliminary data.</text>
</comment>
<feature type="transmembrane region" description="Helical" evidence="5">
    <location>
        <begin position="95"/>
        <end position="111"/>
    </location>
</feature>
<dbReference type="GO" id="GO:0022857">
    <property type="term" value="F:transmembrane transporter activity"/>
    <property type="evidence" value="ECO:0007669"/>
    <property type="project" value="InterPro"/>
</dbReference>
<dbReference type="PROSITE" id="PS50850">
    <property type="entry name" value="MFS"/>
    <property type="match status" value="1"/>
</dbReference>
<dbReference type="Gene3D" id="1.20.1250.20">
    <property type="entry name" value="MFS general substrate transporter like domains"/>
    <property type="match status" value="2"/>
</dbReference>
<evidence type="ECO:0000313" key="7">
    <source>
        <dbReference type="EMBL" id="HIP88650.1"/>
    </source>
</evidence>
<evidence type="ECO:0000313" key="8">
    <source>
        <dbReference type="Proteomes" id="UP000653692"/>
    </source>
</evidence>
<protein>
    <submittedName>
        <fullName evidence="7">MFS transporter</fullName>
    </submittedName>
</protein>
<organism evidence="7 8">
    <name type="scientific">Thermococcus paralvinellae</name>
    <dbReference type="NCBI Taxonomy" id="582419"/>
    <lineage>
        <taxon>Archaea</taxon>
        <taxon>Methanobacteriati</taxon>
        <taxon>Methanobacteriota</taxon>
        <taxon>Thermococci</taxon>
        <taxon>Thermococcales</taxon>
        <taxon>Thermococcaceae</taxon>
        <taxon>Thermococcus</taxon>
    </lineage>
</organism>
<dbReference type="PANTHER" id="PTHR23520:SF5">
    <property type="entry name" value="TRANSPORTER, PUTATIVE (AFU_ORTHOLOGUE AFUA_3G04000)-RELATED"/>
    <property type="match status" value="1"/>
</dbReference>
<feature type="transmembrane region" description="Helical" evidence="5">
    <location>
        <begin position="132"/>
        <end position="153"/>
    </location>
</feature>
<dbReference type="InterPro" id="IPR036259">
    <property type="entry name" value="MFS_trans_sf"/>
</dbReference>
<reference evidence="7" key="1">
    <citation type="journal article" date="2020" name="ISME J.">
        <title>Gammaproteobacteria mediating utilization of methyl-, sulfur- and petroleum organic compounds in deep ocean hydrothermal plumes.</title>
        <authorList>
            <person name="Zhou Z."/>
            <person name="Liu Y."/>
            <person name="Pan J."/>
            <person name="Cron B.R."/>
            <person name="Toner B.M."/>
            <person name="Anantharaman K."/>
            <person name="Breier J.A."/>
            <person name="Dick G.J."/>
            <person name="Li M."/>
        </authorList>
    </citation>
    <scope>NUCLEOTIDE SEQUENCE</scope>
    <source>
        <strain evidence="7">SZUA-1476</strain>
    </source>
</reference>
<proteinExistence type="predicted"/>
<feature type="transmembrane region" description="Helical" evidence="5">
    <location>
        <begin position="74"/>
        <end position="89"/>
    </location>
</feature>
<gene>
    <name evidence="7" type="ORF">EYH24_01480</name>
</gene>
<evidence type="ECO:0000256" key="1">
    <source>
        <dbReference type="ARBA" id="ARBA00004141"/>
    </source>
</evidence>
<dbReference type="InterPro" id="IPR020846">
    <property type="entry name" value="MFS_dom"/>
</dbReference>
<dbReference type="SUPFAM" id="SSF103473">
    <property type="entry name" value="MFS general substrate transporter"/>
    <property type="match status" value="1"/>
</dbReference>
<dbReference type="EMBL" id="DQUR01000052">
    <property type="protein sequence ID" value="HIP88650.1"/>
    <property type="molecule type" value="Genomic_DNA"/>
</dbReference>
<dbReference type="Pfam" id="PF07690">
    <property type="entry name" value="MFS_1"/>
    <property type="match status" value="2"/>
</dbReference>
<evidence type="ECO:0000256" key="2">
    <source>
        <dbReference type="ARBA" id="ARBA00022692"/>
    </source>
</evidence>
<feature type="transmembrane region" description="Helical" evidence="5">
    <location>
        <begin position="244"/>
        <end position="265"/>
    </location>
</feature>
<evidence type="ECO:0000256" key="3">
    <source>
        <dbReference type="ARBA" id="ARBA00022989"/>
    </source>
</evidence>
<comment type="subcellular location">
    <subcellularLocation>
        <location evidence="1">Membrane</location>
        <topology evidence="1">Multi-pass membrane protein</topology>
    </subcellularLocation>
</comment>
<feature type="transmembrane region" description="Helical" evidence="5">
    <location>
        <begin position="46"/>
        <end position="67"/>
    </location>
</feature>
<evidence type="ECO:0000259" key="6">
    <source>
        <dbReference type="PROSITE" id="PS50850"/>
    </source>
</evidence>
<feature type="transmembrane region" description="Helical" evidence="5">
    <location>
        <begin position="364"/>
        <end position="384"/>
    </location>
</feature>
<dbReference type="InterPro" id="IPR005829">
    <property type="entry name" value="Sugar_transporter_CS"/>
</dbReference>
<feature type="transmembrane region" description="Helical" evidence="5">
    <location>
        <begin position="12"/>
        <end position="34"/>
    </location>
</feature>
<dbReference type="PANTHER" id="PTHR23520">
    <property type="entry name" value="TRANSPORTER, PUTATIVE (AFU_ORTHOLOGUE AFUA_3G04000)-RELATED"/>
    <property type="match status" value="1"/>
</dbReference>
<feature type="transmembrane region" description="Helical" evidence="5">
    <location>
        <begin position="211"/>
        <end position="232"/>
    </location>
</feature>
<dbReference type="AlphaFoldDB" id="A0A832ZC03"/>
<keyword evidence="2 5" id="KW-0812">Transmembrane</keyword>
<dbReference type="Proteomes" id="UP000653692">
    <property type="component" value="Unassembled WGS sequence"/>
</dbReference>
<name>A0A832ZC03_9EURY</name>
<accession>A0A832ZC03</accession>
<feature type="transmembrane region" description="Helical" evidence="5">
    <location>
        <begin position="168"/>
        <end position="191"/>
    </location>
</feature>
<evidence type="ECO:0000256" key="5">
    <source>
        <dbReference type="SAM" id="Phobius"/>
    </source>
</evidence>
<feature type="transmembrane region" description="Helical" evidence="5">
    <location>
        <begin position="286"/>
        <end position="307"/>
    </location>
</feature>
<dbReference type="PROSITE" id="PS00217">
    <property type="entry name" value="SUGAR_TRANSPORT_2"/>
    <property type="match status" value="1"/>
</dbReference>
<keyword evidence="4 5" id="KW-0472">Membrane</keyword>
<evidence type="ECO:0000256" key="4">
    <source>
        <dbReference type="ARBA" id="ARBA00023136"/>
    </source>
</evidence>